<sequence>MPNKFFEELDMPWSGVVIFLDIDGTLRPDGDQEMDQEVLNKLAELKAKNEVHLISNKGNNIKKPSREAAKGVDMAGKKVIVIGDKFLTDGLFAKNIGAEFIKIKRKVSGKEPLFVKFTYLVDDFISVILWK</sequence>
<gene>
    <name evidence="1" type="ORF">UW49_C0001G0049</name>
</gene>
<dbReference type="Pfam" id="PF13242">
    <property type="entry name" value="Hydrolase_like"/>
    <property type="match status" value="1"/>
</dbReference>
<accession>A0A0G1IFB0</accession>
<dbReference type="Proteomes" id="UP000033977">
    <property type="component" value="Unassembled WGS sequence"/>
</dbReference>
<organism evidence="1 2">
    <name type="scientific">Candidatus Giovannonibacteria bacterium GW2011_GWB1_44_23</name>
    <dbReference type="NCBI Taxonomy" id="1618652"/>
    <lineage>
        <taxon>Bacteria</taxon>
        <taxon>Candidatus Giovannoniibacteriota</taxon>
    </lineage>
</organism>
<evidence type="ECO:0000313" key="1">
    <source>
        <dbReference type="EMBL" id="KKT57865.1"/>
    </source>
</evidence>
<dbReference type="EMBL" id="LCIN01000001">
    <property type="protein sequence ID" value="KKT57865.1"/>
    <property type="molecule type" value="Genomic_DNA"/>
</dbReference>
<protein>
    <submittedName>
        <fullName evidence="1">Uncharacterized protein</fullName>
    </submittedName>
</protein>
<dbReference type="Gene3D" id="3.40.50.1000">
    <property type="entry name" value="HAD superfamily/HAD-like"/>
    <property type="match status" value="1"/>
</dbReference>
<name>A0A0G1IFB0_9BACT</name>
<proteinExistence type="predicted"/>
<reference evidence="1 2" key="1">
    <citation type="journal article" date="2015" name="Nature">
        <title>rRNA introns, odd ribosomes, and small enigmatic genomes across a large radiation of phyla.</title>
        <authorList>
            <person name="Brown C.T."/>
            <person name="Hug L.A."/>
            <person name="Thomas B.C."/>
            <person name="Sharon I."/>
            <person name="Castelle C.J."/>
            <person name="Singh A."/>
            <person name="Wilkins M.J."/>
            <person name="Williams K.H."/>
            <person name="Banfield J.F."/>
        </authorList>
    </citation>
    <scope>NUCLEOTIDE SEQUENCE [LARGE SCALE GENOMIC DNA]</scope>
</reference>
<comment type="caution">
    <text evidence="1">The sequence shown here is derived from an EMBL/GenBank/DDBJ whole genome shotgun (WGS) entry which is preliminary data.</text>
</comment>
<dbReference type="InterPro" id="IPR023214">
    <property type="entry name" value="HAD_sf"/>
</dbReference>
<dbReference type="SUPFAM" id="SSF56784">
    <property type="entry name" value="HAD-like"/>
    <property type="match status" value="1"/>
</dbReference>
<evidence type="ECO:0000313" key="2">
    <source>
        <dbReference type="Proteomes" id="UP000033977"/>
    </source>
</evidence>
<dbReference type="InterPro" id="IPR036412">
    <property type="entry name" value="HAD-like_sf"/>
</dbReference>
<dbReference type="AlphaFoldDB" id="A0A0G1IFB0"/>